<sequence length="410" mass="44122">MPIPIDLRTVTLIAVITVGLMAVVQFSVYRGFPRFIRGLGAWALGSAVLFVAGCLLMLRSYLPEWASLVGGNAMLLVGFCLWLFGIQAFYGRPLRWRLLCALVVAGSAGIAWWSLVQPDYMARLACITFVLSVFYGAQLVLVVRHGQRHFNTWFLAVALVIQLLIVAVRCVTALLPDRVAETDLYAVTPFQIAYLASYSMTALILTVGFIMAATCRLQTELEQRSSIDPLTGLLNRRAFACVHERQRAAAARSGLPIALLLVDLDQFKSINDHYGHSVGDQVLLDFCRSAANAIPPDTPLARIGGEEFAILLTGVDMASAHAQAEAVRCAILHHVGPGIPPYTCSIGVAGTGGADCTLDALMLVADKALYAAKKDGRNRVKTAQVGEYKPQPVPQALATAEPAYAAAPPA</sequence>
<evidence type="ECO:0000256" key="3">
    <source>
        <dbReference type="SAM" id="Phobius"/>
    </source>
</evidence>
<accession>A0ABN9JTS2</accession>
<evidence type="ECO:0000256" key="2">
    <source>
        <dbReference type="ARBA" id="ARBA00034247"/>
    </source>
</evidence>
<evidence type="ECO:0000313" key="6">
    <source>
        <dbReference type="Proteomes" id="UP001189757"/>
    </source>
</evidence>
<dbReference type="EC" id="2.7.7.65" evidence="1"/>
<comment type="caution">
    <text evidence="5">The sequence shown here is derived from an EMBL/GenBank/DDBJ whole genome shotgun (WGS) entry which is preliminary data.</text>
</comment>
<proteinExistence type="predicted"/>
<dbReference type="Gene3D" id="3.30.70.270">
    <property type="match status" value="1"/>
</dbReference>
<dbReference type="Pfam" id="PF00990">
    <property type="entry name" value="GGDEF"/>
    <property type="match status" value="1"/>
</dbReference>
<feature type="transmembrane region" description="Helical" evidence="3">
    <location>
        <begin position="121"/>
        <end position="141"/>
    </location>
</feature>
<dbReference type="PROSITE" id="PS50887">
    <property type="entry name" value="GGDEF"/>
    <property type="match status" value="1"/>
</dbReference>
<dbReference type="InterPro" id="IPR029787">
    <property type="entry name" value="Nucleotide_cyclase"/>
</dbReference>
<dbReference type="NCBIfam" id="TIGR00254">
    <property type="entry name" value="GGDEF"/>
    <property type="match status" value="1"/>
</dbReference>
<feature type="transmembrane region" description="Helical" evidence="3">
    <location>
        <begin position="39"/>
        <end position="59"/>
    </location>
</feature>
<keyword evidence="3" id="KW-1133">Transmembrane helix</keyword>
<dbReference type="Proteomes" id="UP001189757">
    <property type="component" value="Unassembled WGS sequence"/>
</dbReference>
<feature type="domain" description="GGDEF" evidence="4">
    <location>
        <begin position="255"/>
        <end position="385"/>
    </location>
</feature>
<keyword evidence="3" id="KW-0812">Transmembrane</keyword>
<evidence type="ECO:0000313" key="5">
    <source>
        <dbReference type="EMBL" id="CAJ0822283.1"/>
    </source>
</evidence>
<feature type="transmembrane region" description="Helical" evidence="3">
    <location>
        <begin position="65"/>
        <end position="84"/>
    </location>
</feature>
<dbReference type="PANTHER" id="PTHR45138:SF9">
    <property type="entry name" value="DIGUANYLATE CYCLASE DGCM-RELATED"/>
    <property type="match status" value="1"/>
</dbReference>
<feature type="transmembrane region" description="Helical" evidence="3">
    <location>
        <begin position="153"/>
        <end position="175"/>
    </location>
</feature>
<evidence type="ECO:0000256" key="1">
    <source>
        <dbReference type="ARBA" id="ARBA00012528"/>
    </source>
</evidence>
<dbReference type="InterPro" id="IPR043128">
    <property type="entry name" value="Rev_trsase/Diguanyl_cyclase"/>
</dbReference>
<dbReference type="CDD" id="cd01949">
    <property type="entry name" value="GGDEF"/>
    <property type="match status" value="1"/>
</dbReference>
<name>A0ABN9JTS2_9RALS</name>
<dbReference type="RefSeq" id="WP_199026938.1">
    <property type="nucleotide sequence ID" value="NZ_CATZLL010000021.1"/>
</dbReference>
<evidence type="ECO:0000259" key="4">
    <source>
        <dbReference type="PROSITE" id="PS50887"/>
    </source>
</evidence>
<comment type="catalytic activity">
    <reaction evidence="2">
        <text>2 GTP = 3',3'-c-di-GMP + 2 diphosphate</text>
        <dbReference type="Rhea" id="RHEA:24898"/>
        <dbReference type="ChEBI" id="CHEBI:33019"/>
        <dbReference type="ChEBI" id="CHEBI:37565"/>
        <dbReference type="ChEBI" id="CHEBI:58805"/>
        <dbReference type="EC" id="2.7.7.65"/>
    </reaction>
</comment>
<dbReference type="EMBL" id="CATZLL010000021">
    <property type="protein sequence ID" value="CAJ0822283.1"/>
    <property type="molecule type" value="Genomic_DNA"/>
</dbReference>
<keyword evidence="3" id="KW-0472">Membrane</keyword>
<feature type="transmembrane region" description="Helical" evidence="3">
    <location>
        <begin position="96"/>
        <end position="115"/>
    </location>
</feature>
<dbReference type="SMART" id="SM00267">
    <property type="entry name" value="GGDEF"/>
    <property type="match status" value="1"/>
</dbReference>
<feature type="transmembrane region" description="Helical" evidence="3">
    <location>
        <begin position="12"/>
        <end position="32"/>
    </location>
</feature>
<keyword evidence="6" id="KW-1185">Reference proteome</keyword>
<gene>
    <name evidence="5" type="ORF">LMG18101_04928</name>
</gene>
<dbReference type="InterPro" id="IPR000160">
    <property type="entry name" value="GGDEF_dom"/>
</dbReference>
<protein>
    <recommendedName>
        <fullName evidence="1">diguanylate cyclase</fullName>
        <ecNumber evidence="1">2.7.7.65</ecNumber>
    </recommendedName>
</protein>
<organism evidence="5 6">
    <name type="scientific">Ralstonia flaminis</name>
    <dbReference type="NCBI Taxonomy" id="3058597"/>
    <lineage>
        <taxon>Bacteria</taxon>
        <taxon>Pseudomonadati</taxon>
        <taxon>Pseudomonadota</taxon>
        <taxon>Betaproteobacteria</taxon>
        <taxon>Burkholderiales</taxon>
        <taxon>Burkholderiaceae</taxon>
        <taxon>Ralstonia</taxon>
    </lineage>
</organism>
<feature type="transmembrane region" description="Helical" evidence="3">
    <location>
        <begin position="195"/>
        <end position="215"/>
    </location>
</feature>
<dbReference type="InterPro" id="IPR050469">
    <property type="entry name" value="Diguanylate_Cyclase"/>
</dbReference>
<dbReference type="SUPFAM" id="SSF55073">
    <property type="entry name" value="Nucleotide cyclase"/>
    <property type="match status" value="1"/>
</dbReference>
<dbReference type="PANTHER" id="PTHR45138">
    <property type="entry name" value="REGULATORY COMPONENTS OF SENSORY TRANSDUCTION SYSTEM"/>
    <property type="match status" value="1"/>
</dbReference>
<reference evidence="5 6" key="1">
    <citation type="submission" date="2023-07" db="EMBL/GenBank/DDBJ databases">
        <authorList>
            <person name="Peeters C."/>
        </authorList>
    </citation>
    <scope>NUCLEOTIDE SEQUENCE [LARGE SCALE GENOMIC DNA]</scope>
    <source>
        <strain evidence="5 6">LMG 18101</strain>
    </source>
</reference>